<evidence type="ECO:0008006" key="4">
    <source>
        <dbReference type="Google" id="ProtNLM"/>
    </source>
</evidence>
<proteinExistence type="predicted"/>
<name>A0A0R1HKT7_9LACO</name>
<dbReference type="STRING" id="1302272.FC96_GL000739"/>
<organism evidence="2 3">
    <name type="scientific">Secundilactobacillus kimchicus JCM 15530</name>
    <dbReference type="NCBI Taxonomy" id="1302272"/>
    <lineage>
        <taxon>Bacteria</taxon>
        <taxon>Bacillati</taxon>
        <taxon>Bacillota</taxon>
        <taxon>Bacilli</taxon>
        <taxon>Lactobacillales</taxon>
        <taxon>Lactobacillaceae</taxon>
        <taxon>Secundilactobacillus</taxon>
    </lineage>
</organism>
<reference evidence="2 3" key="1">
    <citation type="journal article" date="2015" name="Genome Announc.">
        <title>Expanding the biotechnology potential of lactobacilli through comparative genomics of 213 strains and associated genera.</title>
        <authorList>
            <person name="Sun Z."/>
            <person name="Harris H.M."/>
            <person name="McCann A."/>
            <person name="Guo C."/>
            <person name="Argimon S."/>
            <person name="Zhang W."/>
            <person name="Yang X."/>
            <person name="Jeffery I.B."/>
            <person name="Cooney J.C."/>
            <person name="Kagawa T.F."/>
            <person name="Liu W."/>
            <person name="Song Y."/>
            <person name="Salvetti E."/>
            <person name="Wrobel A."/>
            <person name="Rasinkangas P."/>
            <person name="Parkhill J."/>
            <person name="Rea M.C."/>
            <person name="O'Sullivan O."/>
            <person name="Ritari J."/>
            <person name="Douillard F.P."/>
            <person name="Paul Ross R."/>
            <person name="Yang R."/>
            <person name="Briner A.E."/>
            <person name="Felis G.E."/>
            <person name="de Vos W.M."/>
            <person name="Barrangou R."/>
            <person name="Klaenhammer T.R."/>
            <person name="Caufield P.W."/>
            <person name="Cui Y."/>
            <person name="Zhang H."/>
            <person name="O'Toole P.W."/>
        </authorList>
    </citation>
    <scope>NUCLEOTIDE SEQUENCE [LARGE SCALE GENOMIC DNA]</scope>
    <source>
        <strain evidence="2 3">JCM 15530</strain>
    </source>
</reference>
<evidence type="ECO:0000313" key="2">
    <source>
        <dbReference type="EMBL" id="KRK47116.1"/>
    </source>
</evidence>
<dbReference type="AlphaFoldDB" id="A0A0R1HKT7"/>
<dbReference type="Proteomes" id="UP000050911">
    <property type="component" value="Unassembled WGS sequence"/>
</dbReference>
<feature type="signal peptide" evidence="1">
    <location>
        <begin position="1"/>
        <end position="25"/>
    </location>
</feature>
<protein>
    <recommendedName>
        <fullName evidence="4">S-layer protein</fullName>
    </recommendedName>
</protein>
<sequence length="526" mass="57552">MEVSQMKKGLRRTLFIGMATLSVLAVGTLSQSKDASAKSYPTVQYNRTMTSDGTERNVITTGSNALYNKAGTLRGARKIATTTTMRYLGNSDNSRNYFRAYRVARTSRGSIYYKVVSFDQKYRGWIYGGRSALEFGGGIQSTQTTRPTSLTGDEATKTYQFASPGTTNVTWQYPSWTQYKAGKVIGSTASYATDDLTIDRAVTKTREGSKFYYVRSAQHPSINGWIYSKAVKQKTGAYDVNKQVQVTFKNPATNTTVATTQWTNPLSSSKQNDDVTTAFSTDVHNVNSALMRAIPSGYTYDVTNPSNVATLQKVLVGQSIVLNVKPTTGVNQFSLTDAVVYNNLTTVEPNQSTVSSVRRAYQSQILGSLGLPYSYDASVANNTPGILRDLGNGRTFTVGSETYTVKVSFSNANVANVQLIRGTVRTPELSFTIANNVTTLSKEQKELAETAVKAGYNHEISSVQIWSTMTEKQIKEALEDGKSGFKVTAKDTSSNNKEYVLTYSVEVTETAETPKVKLTLTNVTPT</sequence>
<feature type="chain" id="PRO_5039618206" description="S-layer protein" evidence="1">
    <location>
        <begin position="26"/>
        <end position="526"/>
    </location>
</feature>
<comment type="caution">
    <text evidence="2">The sequence shown here is derived from an EMBL/GenBank/DDBJ whole genome shotgun (WGS) entry which is preliminary data.</text>
</comment>
<evidence type="ECO:0000313" key="3">
    <source>
        <dbReference type="Proteomes" id="UP000050911"/>
    </source>
</evidence>
<gene>
    <name evidence="2" type="ORF">FC96_GL000739</name>
</gene>
<keyword evidence="1" id="KW-0732">Signal</keyword>
<dbReference type="PATRIC" id="fig|1302272.5.peg.739"/>
<evidence type="ECO:0000256" key="1">
    <source>
        <dbReference type="SAM" id="SignalP"/>
    </source>
</evidence>
<keyword evidence="3" id="KW-1185">Reference proteome</keyword>
<accession>A0A0R1HKT7</accession>
<dbReference type="EMBL" id="AZCX01000012">
    <property type="protein sequence ID" value="KRK47116.1"/>
    <property type="molecule type" value="Genomic_DNA"/>
</dbReference>